<dbReference type="RefSeq" id="WP_091704134.1">
    <property type="nucleotide sequence ID" value="NZ_BMYN01000012.1"/>
</dbReference>
<dbReference type="PANTHER" id="PTHR44943:SF8">
    <property type="entry name" value="TPR REPEAT-CONTAINING PROTEIN MJ0263"/>
    <property type="match status" value="1"/>
</dbReference>
<dbReference type="InterPro" id="IPR051685">
    <property type="entry name" value="Ycf3/AcsC/BcsC/TPR_MFPF"/>
</dbReference>
<evidence type="ECO:0000313" key="6">
    <source>
        <dbReference type="EMBL" id="SFJ82185.1"/>
    </source>
</evidence>
<name>A0A1I3UH58_9GAMM</name>
<dbReference type="Pfam" id="PF13424">
    <property type="entry name" value="TPR_12"/>
    <property type="match status" value="1"/>
</dbReference>
<dbReference type="PROSITE" id="PS50005">
    <property type="entry name" value="TPR"/>
    <property type="match status" value="1"/>
</dbReference>
<dbReference type="AlphaFoldDB" id="A0A1I3UH58"/>
<dbReference type="PANTHER" id="PTHR44943">
    <property type="entry name" value="CELLULOSE SYNTHASE OPERON PROTEIN C"/>
    <property type="match status" value="1"/>
</dbReference>
<evidence type="ECO:0000256" key="4">
    <source>
        <dbReference type="SAM" id="MobiDB-lite"/>
    </source>
</evidence>
<sequence length="585" mass="65796">MQTSSSLLATCLLGVTLATVSGCAGFSGEPQTNPDIQPVIVDPTPDEQEDERYASFEPEVLYQLLAAEIAAQRGRYDVALANYAQAARTSGDEGVIVRTLRIAQSLGSDQVQQQMAELWLQKKPDSTDARRVLAVQALKQQNLEAALRHMETLMDQGEDANFDNLAAMAESLPADQQQEMLALYRQLAERHPGNPELEYSIALLLKMTGEPDEALARLETLLADAPNFQPAVILKGDLLYQTGRKRDALNYMTTQTRRFPGNRKLGDLYGRMLLNEDELQAAQDEFQRLVEQDPDNPGLRLSHALVALENEQPELAERELTYLIEQDQFVDQASYYLGRIEEEAGDTEQAIHYYQNVQQGNFFFPALARTSALQAEAGHLESALTRLDDLRQAHEQIAERLWLIEVNLLLEYGSEDQALEAANTALEQYPDNIEIRYSRAMLHDQQGELVPAERDLSHILERQPDNAVALNALGYILAVRTDRLEEARQYIEKALELDPENPAILDSMGWVLYLQGHHESALDYLEDAWAAYPDPEVAAHYGEVLWVTGNRDQARIVWQKTLDEHPGDELLMETINRLTNTGSDE</sequence>
<feature type="repeat" description="TPR" evidence="3">
    <location>
        <begin position="263"/>
        <end position="296"/>
    </location>
</feature>
<evidence type="ECO:0000313" key="7">
    <source>
        <dbReference type="Proteomes" id="UP000199445"/>
    </source>
</evidence>
<dbReference type="Proteomes" id="UP000199445">
    <property type="component" value="Unassembled WGS sequence"/>
</dbReference>
<dbReference type="InterPro" id="IPR011990">
    <property type="entry name" value="TPR-like_helical_dom_sf"/>
</dbReference>
<keyword evidence="2 3" id="KW-0802">TPR repeat</keyword>
<feature type="chain" id="PRO_5011498809" evidence="5">
    <location>
        <begin position="25"/>
        <end position="585"/>
    </location>
</feature>
<organism evidence="6 7">
    <name type="scientific">Marinobacter persicus</name>
    <dbReference type="NCBI Taxonomy" id="930118"/>
    <lineage>
        <taxon>Bacteria</taxon>
        <taxon>Pseudomonadati</taxon>
        <taxon>Pseudomonadota</taxon>
        <taxon>Gammaproteobacteria</taxon>
        <taxon>Pseudomonadales</taxon>
        <taxon>Marinobacteraceae</taxon>
        <taxon>Marinobacter</taxon>
    </lineage>
</organism>
<dbReference type="EMBL" id="FOSC01000006">
    <property type="protein sequence ID" value="SFJ82185.1"/>
    <property type="molecule type" value="Genomic_DNA"/>
</dbReference>
<evidence type="ECO:0000256" key="5">
    <source>
        <dbReference type="SAM" id="SignalP"/>
    </source>
</evidence>
<keyword evidence="1" id="KW-0677">Repeat</keyword>
<dbReference type="Pfam" id="PF13432">
    <property type="entry name" value="TPR_16"/>
    <property type="match status" value="2"/>
</dbReference>
<protein>
    <submittedName>
        <fullName evidence="6">Flp pilus assembly protein TadD, contains TPR repeats</fullName>
    </submittedName>
</protein>
<proteinExistence type="predicted"/>
<keyword evidence="7" id="KW-1185">Reference proteome</keyword>
<dbReference type="Pfam" id="PF14559">
    <property type="entry name" value="TPR_19"/>
    <property type="match status" value="1"/>
</dbReference>
<evidence type="ECO:0000256" key="1">
    <source>
        <dbReference type="ARBA" id="ARBA00022737"/>
    </source>
</evidence>
<evidence type="ECO:0000256" key="2">
    <source>
        <dbReference type="ARBA" id="ARBA00022803"/>
    </source>
</evidence>
<dbReference type="Gene3D" id="1.25.40.10">
    <property type="entry name" value="Tetratricopeptide repeat domain"/>
    <property type="match status" value="2"/>
</dbReference>
<gene>
    <name evidence="6" type="ORF">SAMN05216429_106117</name>
</gene>
<evidence type="ECO:0000256" key="3">
    <source>
        <dbReference type="PROSITE-ProRule" id="PRU00339"/>
    </source>
</evidence>
<dbReference type="OrthoDB" id="9766710at2"/>
<dbReference type="InterPro" id="IPR019734">
    <property type="entry name" value="TPR_rpt"/>
</dbReference>
<dbReference type="SUPFAM" id="SSF48452">
    <property type="entry name" value="TPR-like"/>
    <property type="match status" value="3"/>
</dbReference>
<feature type="region of interest" description="Disordered" evidence="4">
    <location>
        <begin position="28"/>
        <end position="51"/>
    </location>
</feature>
<feature type="signal peptide" evidence="5">
    <location>
        <begin position="1"/>
        <end position="24"/>
    </location>
</feature>
<accession>A0A1I3UH58</accession>
<dbReference type="SMART" id="SM00028">
    <property type="entry name" value="TPR"/>
    <property type="match status" value="6"/>
</dbReference>
<keyword evidence="5" id="KW-0732">Signal</keyword>
<reference evidence="6 7" key="1">
    <citation type="submission" date="2016-10" db="EMBL/GenBank/DDBJ databases">
        <authorList>
            <person name="de Groot N.N."/>
        </authorList>
    </citation>
    <scope>NUCLEOTIDE SEQUENCE [LARGE SCALE GENOMIC DNA]</scope>
    <source>
        <strain evidence="6 7">IBRC-M 10445</strain>
    </source>
</reference>